<dbReference type="OrthoDB" id="7427177at2"/>
<feature type="compositionally biased region" description="Basic and acidic residues" evidence="1">
    <location>
        <begin position="81"/>
        <end position="92"/>
    </location>
</feature>
<comment type="caution">
    <text evidence="2">The sequence shown here is derived from an EMBL/GenBank/DDBJ whole genome shotgun (WGS) entry which is preliminary data.</text>
</comment>
<feature type="compositionally biased region" description="Polar residues" evidence="1">
    <location>
        <begin position="55"/>
        <end position="80"/>
    </location>
</feature>
<feature type="compositionally biased region" description="Basic and acidic residues" evidence="1">
    <location>
        <begin position="102"/>
        <end position="126"/>
    </location>
</feature>
<protein>
    <submittedName>
        <fullName evidence="2">Uncharacterized protein</fullName>
    </submittedName>
</protein>
<evidence type="ECO:0000313" key="2">
    <source>
        <dbReference type="EMBL" id="MXO54542.1"/>
    </source>
</evidence>
<evidence type="ECO:0000313" key="3">
    <source>
        <dbReference type="Proteomes" id="UP000430272"/>
    </source>
</evidence>
<evidence type="ECO:0000256" key="1">
    <source>
        <dbReference type="SAM" id="MobiDB-lite"/>
    </source>
</evidence>
<dbReference type="Proteomes" id="UP000430272">
    <property type="component" value="Unassembled WGS sequence"/>
</dbReference>
<gene>
    <name evidence="2" type="ORF">GRI47_11080</name>
</gene>
<dbReference type="AlphaFoldDB" id="A0A844YC64"/>
<feature type="compositionally biased region" description="Low complexity" evidence="1">
    <location>
        <begin position="44"/>
        <end position="54"/>
    </location>
</feature>
<keyword evidence="3" id="KW-1185">Reference proteome</keyword>
<feature type="region of interest" description="Disordered" evidence="1">
    <location>
        <begin position="1"/>
        <end position="126"/>
    </location>
</feature>
<name>A0A844YC64_9SPHN</name>
<dbReference type="EMBL" id="WTYD01000002">
    <property type="protein sequence ID" value="MXO54542.1"/>
    <property type="molecule type" value="Genomic_DNA"/>
</dbReference>
<reference evidence="2 3" key="1">
    <citation type="submission" date="2019-12" db="EMBL/GenBank/DDBJ databases">
        <title>Genomic-based taxomic classification of the family Erythrobacteraceae.</title>
        <authorList>
            <person name="Xu L."/>
        </authorList>
    </citation>
    <scope>NUCLEOTIDE SEQUENCE [LARGE SCALE GENOMIC DNA]</scope>
    <source>
        <strain evidence="2 3">JCM 17468</strain>
    </source>
</reference>
<organism evidence="2 3">
    <name type="scientific">Qipengyuania pelagi</name>
    <dbReference type="NCBI Taxonomy" id="994320"/>
    <lineage>
        <taxon>Bacteria</taxon>
        <taxon>Pseudomonadati</taxon>
        <taxon>Pseudomonadota</taxon>
        <taxon>Alphaproteobacteria</taxon>
        <taxon>Sphingomonadales</taxon>
        <taxon>Erythrobacteraceae</taxon>
        <taxon>Qipengyuania</taxon>
    </lineage>
</organism>
<feature type="compositionally biased region" description="Basic and acidic residues" evidence="1">
    <location>
        <begin position="21"/>
        <end position="43"/>
    </location>
</feature>
<accession>A0A844YC64</accession>
<dbReference type="RefSeq" id="WP_160661452.1">
    <property type="nucleotide sequence ID" value="NZ_BAABDV010000001.1"/>
</dbReference>
<proteinExistence type="predicted"/>
<sequence length="126" mass="13651">MSDTNKKPDNPLNVDGVGESQEARQADLAPETHNDEQDDHRAQAQEIAQDAQEQTPKTGSPTESVKSDNSSGLMGDSTQDTVDHMRDMESSGRVDMGAYRGEPNHDDNVDKYGKGHKPDGLRGDGT</sequence>